<evidence type="ECO:0000256" key="7">
    <source>
        <dbReference type="SAM" id="MobiDB-lite"/>
    </source>
</evidence>
<dbReference type="NCBIfam" id="NF001159">
    <property type="entry name" value="PRK00150.1-3"/>
    <property type="match status" value="1"/>
</dbReference>
<gene>
    <name evidence="6" type="primary">def</name>
    <name evidence="8" type="ORF">H9634_07220</name>
</gene>
<dbReference type="Gene3D" id="3.90.45.10">
    <property type="entry name" value="Peptide deformylase"/>
    <property type="match status" value="1"/>
</dbReference>
<name>A0ABR8WU15_9MICO</name>
<comment type="caution">
    <text evidence="8">The sequence shown here is derived from an EMBL/GenBank/DDBJ whole genome shotgun (WGS) entry which is preliminary data.</text>
</comment>
<accession>A0ABR8WU15</accession>
<evidence type="ECO:0000313" key="8">
    <source>
        <dbReference type="EMBL" id="MBD8020566.1"/>
    </source>
</evidence>
<keyword evidence="9" id="KW-1185">Reference proteome</keyword>
<dbReference type="PRINTS" id="PR01576">
    <property type="entry name" value="PDEFORMYLASE"/>
</dbReference>
<evidence type="ECO:0000256" key="4">
    <source>
        <dbReference type="ARBA" id="ARBA00022917"/>
    </source>
</evidence>
<dbReference type="CDD" id="cd00487">
    <property type="entry name" value="Pep_deformylase"/>
    <property type="match status" value="1"/>
</dbReference>
<comment type="function">
    <text evidence="6">Removes the formyl group from the N-terminal Met of newly synthesized proteins. Requires at least a dipeptide for an efficient rate of reaction. N-terminal L-methionine is a prerequisite for activity but the enzyme has broad specificity at other positions.</text>
</comment>
<evidence type="ECO:0000256" key="2">
    <source>
        <dbReference type="ARBA" id="ARBA00022723"/>
    </source>
</evidence>
<evidence type="ECO:0000256" key="5">
    <source>
        <dbReference type="ARBA" id="ARBA00023004"/>
    </source>
</evidence>
<comment type="catalytic activity">
    <reaction evidence="6">
        <text>N-terminal N-formyl-L-methionyl-[peptide] + H2O = N-terminal L-methionyl-[peptide] + formate</text>
        <dbReference type="Rhea" id="RHEA:24420"/>
        <dbReference type="Rhea" id="RHEA-COMP:10639"/>
        <dbReference type="Rhea" id="RHEA-COMP:10640"/>
        <dbReference type="ChEBI" id="CHEBI:15377"/>
        <dbReference type="ChEBI" id="CHEBI:15740"/>
        <dbReference type="ChEBI" id="CHEBI:49298"/>
        <dbReference type="ChEBI" id="CHEBI:64731"/>
        <dbReference type="EC" id="3.5.1.88"/>
    </reaction>
</comment>
<evidence type="ECO:0000256" key="3">
    <source>
        <dbReference type="ARBA" id="ARBA00022801"/>
    </source>
</evidence>
<feature type="binding site" evidence="6">
    <location>
        <position position="193"/>
    </location>
    <ligand>
        <name>Fe cation</name>
        <dbReference type="ChEBI" id="CHEBI:24875"/>
    </ligand>
</feature>
<reference evidence="8 9" key="1">
    <citation type="submission" date="2020-08" db="EMBL/GenBank/DDBJ databases">
        <title>A Genomic Blueprint of the Chicken Gut Microbiome.</title>
        <authorList>
            <person name="Gilroy R."/>
            <person name="Ravi A."/>
            <person name="Getino M."/>
            <person name="Pursley I."/>
            <person name="Horton D.L."/>
            <person name="Alikhan N.-F."/>
            <person name="Baker D."/>
            <person name="Gharbi K."/>
            <person name="Hall N."/>
            <person name="Watson M."/>
            <person name="Adriaenssens E.M."/>
            <person name="Foster-Nyarko E."/>
            <person name="Jarju S."/>
            <person name="Secka A."/>
            <person name="Antonio M."/>
            <person name="Oren A."/>
            <person name="Chaudhuri R."/>
            <person name="La Ragione R.M."/>
            <person name="Hildebrand F."/>
            <person name="Pallen M.J."/>
        </authorList>
    </citation>
    <scope>NUCLEOTIDE SEQUENCE [LARGE SCALE GENOMIC DNA]</scope>
    <source>
        <strain evidence="8 9">Re57</strain>
    </source>
</reference>
<dbReference type="PANTHER" id="PTHR10458">
    <property type="entry name" value="PEPTIDE DEFORMYLASE"/>
    <property type="match status" value="1"/>
</dbReference>
<feature type="region of interest" description="Disordered" evidence="7">
    <location>
        <begin position="1"/>
        <end position="28"/>
    </location>
</feature>
<dbReference type="InterPro" id="IPR036821">
    <property type="entry name" value="Peptide_deformylase_sf"/>
</dbReference>
<evidence type="ECO:0000313" key="9">
    <source>
        <dbReference type="Proteomes" id="UP000651517"/>
    </source>
</evidence>
<comment type="similarity">
    <text evidence="1 6">Belongs to the polypeptide deformylase family.</text>
</comment>
<keyword evidence="3 6" id="KW-0378">Hydrolase</keyword>
<feature type="compositionally biased region" description="Low complexity" evidence="7">
    <location>
        <begin position="1"/>
        <end position="12"/>
    </location>
</feature>
<dbReference type="InterPro" id="IPR023635">
    <property type="entry name" value="Peptide_deformylase"/>
</dbReference>
<organism evidence="8 9">
    <name type="scientific">Brevibacterium gallinarum</name>
    <dbReference type="NCBI Taxonomy" id="2762220"/>
    <lineage>
        <taxon>Bacteria</taxon>
        <taxon>Bacillati</taxon>
        <taxon>Actinomycetota</taxon>
        <taxon>Actinomycetes</taxon>
        <taxon>Micrococcales</taxon>
        <taxon>Brevibacteriaceae</taxon>
        <taxon>Brevibacterium</taxon>
    </lineage>
</organism>
<evidence type="ECO:0000256" key="6">
    <source>
        <dbReference type="HAMAP-Rule" id="MF_00163"/>
    </source>
</evidence>
<sequence>MTARTTRAAPTTDFEPTYRAEPTSRVEPTTVAEQVEAALAAAADNDGIIPIVEAGHPVLRQPTEEVDGQVDDATLQELAAAMRATMQAAPGVGLAAPQVGISLRMFVIEDPAPVLGEVARIRERTPTPFAAIVNSRYRAVGDEQVAFYEGCLSISGYQAVVARPRTIALTGHHLGGGSIEREITGWEARIVAHETDHLDGVLYTDLAEMRSLATSAQVARWWSQPSAAEAARALGFDLPDSPIL</sequence>
<keyword evidence="2 6" id="KW-0479">Metal-binding</keyword>
<proteinExistence type="inferred from homology"/>
<dbReference type="Proteomes" id="UP000651517">
    <property type="component" value="Unassembled WGS sequence"/>
</dbReference>
<dbReference type="PANTHER" id="PTHR10458:SF2">
    <property type="entry name" value="PEPTIDE DEFORMYLASE, MITOCHONDRIAL"/>
    <property type="match status" value="1"/>
</dbReference>
<feature type="binding site" evidence="6">
    <location>
        <position position="151"/>
    </location>
    <ligand>
        <name>Fe cation</name>
        <dbReference type="ChEBI" id="CHEBI:24875"/>
    </ligand>
</feature>
<dbReference type="SUPFAM" id="SSF56420">
    <property type="entry name" value="Peptide deformylase"/>
    <property type="match status" value="1"/>
</dbReference>
<evidence type="ECO:0000256" key="1">
    <source>
        <dbReference type="ARBA" id="ARBA00010759"/>
    </source>
</evidence>
<dbReference type="EC" id="3.5.1.88" evidence="6"/>
<feature type="binding site" evidence="6">
    <location>
        <position position="197"/>
    </location>
    <ligand>
        <name>Fe cation</name>
        <dbReference type="ChEBI" id="CHEBI:24875"/>
    </ligand>
</feature>
<feature type="active site" evidence="6">
    <location>
        <position position="194"/>
    </location>
</feature>
<dbReference type="RefSeq" id="WP_191726015.1">
    <property type="nucleotide sequence ID" value="NZ_JACSPY010000005.1"/>
</dbReference>
<protein>
    <recommendedName>
        <fullName evidence="6">Peptide deformylase</fullName>
        <shortName evidence="6">PDF</shortName>
        <ecNumber evidence="6">3.5.1.88</ecNumber>
    </recommendedName>
    <alternativeName>
        <fullName evidence="6">Polypeptide deformylase</fullName>
    </alternativeName>
</protein>
<comment type="cofactor">
    <cofactor evidence="6">
        <name>Fe(2+)</name>
        <dbReference type="ChEBI" id="CHEBI:29033"/>
    </cofactor>
    <text evidence="6">Binds 1 Fe(2+) ion.</text>
</comment>
<dbReference type="EMBL" id="JACSPY010000005">
    <property type="protein sequence ID" value="MBD8020566.1"/>
    <property type="molecule type" value="Genomic_DNA"/>
</dbReference>
<dbReference type="HAMAP" id="MF_00163">
    <property type="entry name" value="Pep_deformylase"/>
    <property type="match status" value="1"/>
</dbReference>
<keyword evidence="5 6" id="KW-0408">Iron</keyword>
<keyword evidence="4 6" id="KW-0648">Protein biosynthesis</keyword>
<dbReference type="Pfam" id="PF01327">
    <property type="entry name" value="Pep_deformylase"/>
    <property type="match status" value="1"/>
</dbReference>